<reference evidence="3" key="1">
    <citation type="journal article" date="2019" name="Int. J. Syst. Evol. Microbiol.">
        <title>The Global Catalogue of Microorganisms (GCM) 10K type strain sequencing project: providing services to taxonomists for standard genome sequencing and annotation.</title>
        <authorList>
            <consortium name="The Broad Institute Genomics Platform"/>
            <consortium name="The Broad Institute Genome Sequencing Center for Infectious Disease"/>
            <person name="Wu L."/>
            <person name="Ma J."/>
        </authorList>
    </citation>
    <scope>NUCLEOTIDE SEQUENCE [LARGE SCALE GENOMIC DNA]</scope>
    <source>
        <strain evidence="3">CGMCC 1.15288</strain>
    </source>
</reference>
<accession>A0ABQ1Z5K7</accession>
<dbReference type="Gene3D" id="2.120.10.30">
    <property type="entry name" value="TolB, C-terminal domain"/>
    <property type="match status" value="1"/>
</dbReference>
<evidence type="ECO:0000313" key="3">
    <source>
        <dbReference type="Proteomes" id="UP000600214"/>
    </source>
</evidence>
<gene>
    <name evidence="2" type="ORF">GCM10007423_50260</name>
</gene>
<proteinExistence type="predicted"/>
<evidence type="ECO:0000256" key="1">
    <source>
        <dbReference type="SAM" id="MobiDB-lite"/>
    </source>
</evidence>
<protein>
    <submittedName>
        <fullName evidence="2">Uncharacterized protein</fullName>
    </submittedName>
</protein>
<organism evidence="2 3">
    <name type="scientific">Dyadobacter endophyticus</name>
    <dbReference type="NCBI Taxonomy" id="1749036"/>
    <lineage>
        <taxon>Bacteria</taxon>
        <taxon>Pseudomonadati</taxon>
        <taxon>Bacteroidota</taxon>
        <taxon>Cytophagia</taxon>
        <taxon>Cytophagales</taxon>
        <taxon>Spirosomataceae</taxon>
        <taxon>Dyadobacter</taxon>
    </lineage>
</organism>
<dbReference type="Proteomes" id="UP000600214">
    <property type="component" value="Unassembled WGS sequence"/>
</dbReference>
<dbReference type="EMBL" id="BMIA01000004">
    <property type="protein sequence ID" value="GGH48798.1"/>
    <property type="molecule type" value="Genomic_DNA"/>
</dbReference>
<sequence length="1161" mass="126232">MLHANFQDYPLQAHTSLTRQHAAQNNPLFQHLHAGQLTHFVTGVDTPPSRPSLIQISVPMVINGQTIQHIIGMQIALPAEGVARALKMISQNPEPEDQLPHPKLAMIAAKSSGLLQALPSLTSANGLGQYVDHFDTAVALLFQHPSLINLNESEHGKIPSYIIERAITRAIGRDNGLPNILEELGTNWSTEVPVYEENADGSKTHMQDPDSPGTFLYTPQMHPRVIAEIEGALKYALTRVQQDNELRGQQWNVQYGIGADAKSALAVAPGQQLKANLSKWILSNKTPGNGLTVSPNVRIEPSNPEKGSYEGMGLWSDDPKHEKRDPLNTEMVALLLAEKVYLKINTPDIPALAFVPIKLNQMGNGGPYIGSIDQGLGTGNVKANFTLNSSKSGLDYTLKCTKLDPNASAEFAVLDGDTKRVVKQLEWVNTEGSSWRNYITVDCTNHWLRHLGAYVQFIDMAGNPIAVDSSWPEQLPGFLRPGFQKDSTKKYLEMLGPISTAFGIPVSDESATMRFPVHKDAHTVRLLLGGLGTGEFDSGVCMPGLTMTVALELALPVFMLTAGAAITNSKWVTDLMKDKRVLFGVIALGLTLTGLDTLRTGDSSKPLLRLANAAGPLLLKTGLKTVITSVVASATATKMLPIVGTAFQVMSACVSLAQLGQTIAAVTQAPFVYQCDIVASMDVEVTLVPDTTFKYFPHLAVSYKVQLVYDKSATTLVYNGALSGTVLSDPINVRFNDAPSGGNVKVYVFFYARNGWQAGQGESAWYAAEGNDGTTLRIRNVEVVNNIVPLTKKSIYSHKVKIAIENDVHVWKESPAPTTTRKTAAPDLNHELRSLSSISLAQRPTSLGYSWQATGLNIARDTNPDGPPVNDSLYITQNISILQHPEAGYAATRVGFDYDPGVAYDIATKDDGTGHNFIITRGTDDNYHLRKVKLAFDTGKRQPIPPEFNPRDKESWGRFSATLLRYVVHPQGYVFGISANNSKIYKLKLPAKSTTDDQAIFASMASGLGKRDGLIDGPVAIAVGIDGVLLVLEKNNNRIQAFDINCNPVATYFTNNGTKSCFLNLPAKPGVEYLDLSVEGKGYLYVLTEENGGRDPNDYVLTIYTPDGQQLVTTSGVAAAKLALGLDRSLYTLNYEWIFGKGRRTEPSISLWVPPAPEAQF</sequence>
<dbReference type="SUPFAM" id="SSF101898">
    <property type="entry name" value="NHL repeat"/>
    <property type="match status" value="1"/>
</dbReference>
<feature type="region of interest" description="Disordered" evidence="1">
    <location>
        <begin position="292"/>
        <end position="311"/>
    </location>
</feature>
<keyword evidence="3" id="KW-1185">Reference proteome</keyword>
<evidence type="ECO:0000313" key="2">
    <source>
        <dbReference type="EMBL" id="GGH48798.1"/>
    </source>
</evidence>
<dbReference type="InterPro" id="IPR011042">
    <property type="entry name" value="6-blade_b-propeller_TolB-like"/>
</dbReference>
<name>A0ABQ1Z5K7_9BACT</name>
<comment type="caution">
    <text evidence="2">The sequence shown here is derived from an EMBL/GenBank/DDBJ whole genome shotgun (WGS) entry which is preliminary data.</text>
</comment>